<dbReference type="InterPro" id="IPR051319">
    <property type="entry name" value="Oligoribo/pAp-PDE_c-di-AMP_PDE"/>
</dbReference>
<dbReference type="Proteomes" id="UP001199044">
    <property type="component" value="Unassembled WGS sequence"/>
</dbReference>
<sequence length="323" mass="36564">MEKKSPAEQFITFLERLPKQQRVIIQPHDFPDHDSISSAFALQYLLKTIGYDAKITFNGYIDRISLRNMMDWLEIDAQHITHLPLTPNDKIIVIDGCIGEKNVTDMPGLEVAVIDHHHVSAPDHVWFADVRPHVGATATIMVEYFQALNIEMTGNIATALLVGMMFDTNQFSRDMVLEDMRAMLSLRNKADLSLANKIYRNQLEYRDLKDFNTLLDSISKTRNIASCFLPHCPKNMLGVLGDFLLTIDEIDITLLACEENGRIYISMRSECANTNVGQVLKQFLNQQQIGFGGGHRYMAGGVINNPSAMRNIDHLLDQLTNQL</sequence>
<dbReference type="RefSeq" id="WP_225250691.1">
    <property type="nucleotide sequence ID" value="NZ_JAIWIU010000070.1"/>
</dbReference>
<protein>
    <submittedName>
        <fullName evidence="3">DHH family phosphoesterase</fullName>
    </submittedName>
</protein>
<dbReference type="PANTHER" id="PTHR47618">
    <property type="entry name" value="BIFUNCTIONAL OLIGORIBONUCLEASE AND PAP PHOSPHATASE NRNA"/>
    <property type="match status" value="1"/>
</dbReference>
<dbReference type="EMBL" id="JAIWIU010000070">
    <property type="protein sequence ID" value="MCA2016771.1"/>
    <property type="molecule type" value="Genomic_DNA"/>
</dbReference>
<keyword evidence="4" id="KW-1185">Reference proteome</keyword>
<feature type="domain" description="DDH" evidence="1">
    <location>
        <begin position="22"/>
        <end position="164"/>
    </location>
</feature>
<evidence type="ECO:0000313" key="3">
    <source>
        <dbReference type="EMBL" id="MCA2016771.1"/>
    </source>
</evidence>
<evidence type="ECO:0000313" key="4">
    <source>
        <dbReference type="Proteomes" id="UP001199044"/>
    </source>
</evidence>
<organism evidence="3 4">
    <name type="scientific">Vibrio tritonius</name>
    <dbReference type="NCBI Taxonomy" id="1435069"/>
    <lineage>
        <taxon>Bacteria</taxon>
        <taxon>Pseudomonadati</taxon>
        <taxon>Pseudomonadota</taxon>
        <taxon>Gammaproteobacteria</taxon>
        <taxon>Vibrionales</taxon>
        <taxon>Vibrionaceae</taxon>
        <taxon>Vibrio</taxon>
    </lineage>
</organism>
<dbReference type="InterPro" id="IPR038763">
    <property type="entry name" value="DHH_sf"/>
</dbReference>
<proteinExistence type="predicted"/>
<dbReference type="Gene3D" id="3.10.310.30">
    <property type="match status" value="1"/>
</dbReference>
<dbReference type="Pfam" id="PF02272">
    <property type="entry name" value="DHHA1"/>
    <property type="match status" value="1"/>
</dbReference>
<accession>A0ABS7YM83</accession>
<gene>
    <name evidence="3" type="ORF">LDJ79_11660</name>
</gene>
<evidence type="ECO:0000259" key="1">
    <source>
        <dbReference type="Pfam" id="PF01368"/>
    </source>
</evidence>
<comment type="caution">
    <text evidence="3">The sequence shown here is derived from an EMBL/GenBank/DDBJ whole genome shotgun (WGS) entry which is preliminary data.</text>
</comment>
<dbReference type="PANTHER" id="PTHR47618:SF1">
    <property type="entry name" value="BIFUNCTIONAL OLIGORIBONUCLEASE AND PAP PHOSPHATASE NRNA"/>
    <property type="match status" value="1"/>
</dbReference>
<dbReference type="InterPro" id="IPR001667">
    <property type="entry name" value="DDH_dom"/>
</dbReference>
<feature type="domain" description="DHHA1" evidence="2">
    <location>
        <begin position="234"/>
        <end position="320"/>
    </location>
</feature>
<evidence type="ECO:0000259" key="2">
    <source>
        <dbReference type="Pfam" id="PF02272"/>
    </source>
</evidence>
<name>A0ABS7YM83_9VIBR</name>
<dbReference type="Pfam" id="PF01368">
    <property type="entry name" value="DHH"/>
    <property type="match status" value="1"/>
</dbReference>
<reference evidence="4" key="1">
    <citation type="submission" date="2023-07" db="EMBL/GenBank/DDBJ databases">
        <title>Molecular identification of indigenous halophilic bacteria isolated from red sea cost, biodegradation of synthetic dyes and assessment of degraded metabolite toxicity.</title>
        <authorList>
            <person name="Chaieb K."/>
            <person name="Altayb H.N."/>
        </authorList>
    </citation>
    <scope>NUCLEOTIDE SEQUENCE [LARGE SCALE GENOMIC DNA]</scope>
    <source>
        <strain evidence="4">K20</strain>
    </source>
</reference>
<dbReference type="SUPFAM" id="SSF64182">
    <property type="entry name" value="DHH phosphoesterases"/>
    <property type="match status" value="1"/>
</dbReference>
<dbReference type="Gene3D" id="3.90.1640.10">
    <property type="entry name" value="inorganic pyrophosphatase (n-terminal core)"/>
    <property type="match status" value="1"/>
</dbReference>
<dbReference type="InterPro" id="IPR003156">
    <property type="entry name" value="DHHA1_dom"/>
</dbReference>